<dbReference type="Proteomes" id="UP000008311">
    <property type="component" value="Unassembled WGS sequence"/>
</dbReference>
<feature type="region of interest" description="Disordered" evidence="6">
    <location>
        <begin position="307"/>
        <end position="396"/>
    </location>
</feature>
<dbReference type="AlphaFoldDB" id="B9S7F0"/>
<dbReference type="GO" id="GO:0003677">
    <property type="term" value="F:DNA binding"/>
    <property type="evidence" value="ECO:0007669"/>
    <property type="project" value="UniProtKB-KW"/>
</dbReference>
<dbReference type="InterPro" id="IPR005508">
    <property type="entry name" value="At2g31720-like"/>
</dbReference>
<dbReference type="Pfam" id="PF03754">
    <property type="entry name" value="At2g31720-like"/>
    <property type="match status" value="1"/>
</dbReference>
<feature type="compositionally biased region" description="Polar residues" evidence="6">
    <location>
        <begin position="336"/>
        <end position="358"/>
    </location>
</feature>
<comment type="subcellular location">
    <subcellularLocation>
        <location evidence="1">Nucleus</location>
    </subcellularLocation>
</comment>
<dbReference type="GO" id="GO:0005634">
    <property type="term" value="C:nucleus"/>
    <property type="evidence" value="ECO:0007669"/>
    <property type="project" value="UniProtKB-SubCell"/>
</dbReference>
<dbReference type="Gene3D" id="2.40.330.10">
    <property type="entry name" value="DNA-binding pseudobarrel domain"/>
    <property type="match status" value="1"/>
</dbReference>
<keyword evidence="4" id="KW-0804">Transcription</keyword>
<evidence type="ECO:0000313" key="8">
    <source>
        <dbReference type="Proteomes" id="UP000008311"/>
    </source>
</evidence>
<dbReference type="InParanoid" id="B9S7F0"/>
<gene>
    <name evidence="7" type="ORF">RCOM_0640910</name>
</gene>
<evidence type="ECO:0000256" key="2">
    <source>
        <dbReference type="ARBA" id="ARBA00023015"/>
    </source>
</evidence>
<sequence>MESVGNAYVECESDDYPFIYLVDEVMDEVKQTTKIITQVEDKLTERVIEEFIMFHANKRNNASPSSSSRVKAEENGEPTFRFGEITKKKRSGARKRKRVVEEGNWPSLSAYTTEHQQRTSIAEVRAGPPERCFQLSNDVGVNDQNLSKKRKMNNSEEVAWPSVLRRTVEEKGGSEVNLLITKKLTNTDIAKTQNRVSIPLNQVKNNGFLRDEEIRMLNERDGKHLKGKNVMFVGPSESDDRKGIKLSLRKWNMKNNSSYNLATGWYPKVVTNNMKLFQNNPTVQFWTFRCNGDQLWFQLVIVKDEEDGANSTPSTNGDHEAAASSTPSTDGDHEAATSSTPNTNGDHEAATSSTPNTNGDHEAATNGDYQAATNGDHQAATNGDHQTAKSSSDNVTVFQLCVPAST</sequence>
<proteinExistence type="predicted"/>
<name>B9S7F0_RICCO</name>
<evidence type="ECO:0000256" key="5">
    <source>
        <dbReference type="ARBA" id="ARBA00023242"/>
    </source>
</evidence>
<dbReference type="EMBL" id="EQ973885">
    <property type="protein sequence ID" value="EEF40443.1"/>
    <property type="molecule type" value="Genomic_DNA"/>
</dbReference>
<evidence type="ECO:0000313" key="7">
    <source>
        <dbReference type="EMBL" id="EEF40443.1"/>
    </source>
</evidence>
<dbReference type="InterPro" id="IPR015300">
    <property type="entry name" value="DNA-bd_pseudobarrel_sf"/>
</dbReference>
<protein>
    <recommendedName>
        <fullName evidence="9">TF-B3 domain-containing protein</fullName>
    </recommendedName>
</protein>
<evidence type="ECO:0000256" key="1">
    <source>
        <dbReference type="ARBA" id="ARBA00004123"/>
    </source>
</evidence>
<evidence type="ECO:0000256" key="6">
    <source>
        <dbReference type="SAM" id="MobiDB-lite"/>
    </source>
</evidence>
<keyword evidence="3" id="KW-0238">DNA-binding</keyword>
<keyword evidence="2" id="KW-0805">Transcription regulation</keyword>
<keyword evidence="8" id="KW-1185">Reference proteome</keyword>
<evidence type="ECO:0008006" key="9">
    <source>
        <dbReference type="Google" id="ProtNLM"/>
    </source>
</evidence>
<keyword evidence="5" id="KW-0539">Nucleus</keyword>
<feature type="compositionally biased region" description="Polar residues" evidence="6">
    <location>
        <begin position="367"/>
        <end position="396"/>
    </location>
</feature>
<reference evidence="8" key="1">
    <citation type="journal article" date="2010" name="Nat. Biotechnol.">
        <title>Draft genome sequence of the oilseed species Ricinus communis.</title>
        <authorList>
            <person name="Chan A.P."/>
            <person name="Crabtree J."/>
            <person name="Zhao Q."/>
            <person name="Lorenzi H."/>
            <person name="Orvis J."/>
            <person name="Puiu D."/>
            <person name="Melake-Berhan A."/>
            <person name="Jones K.M."/>
            <person name="Redman J."/>
            <person name="Chen G."/>
            <person name="Cahoon E.B."/>
            <person name="Gedil M."/>
            <person name="Stanke M."/>
            <person name="Haas B.J."/>
            <person name="Wortman J.R."/>
            <person name="Fraser-Liggett C.M."/>
            <person name="Ravel J."/>
            <person name="Rabinowicz P.D."/>
        </authorList>
    </citation>
    <scope>NUCLEOTIDE SEQUENCE [LARGE SCALE GENOMIC DNA]</scope>
    <source>
        <strain evidence="8">cv. Hale</strain>
    </source>
</reference>
<accession>B9S7F0</accession>
<dbReference type="PANTHER" id="PTHR31541">
    <property type="entry name" value="B3 DOMAIN PLANT PROTEIN-RELATED"/>
    <property type="match status" value="1"/>
</dbReference>
<evidence type="ECO:0000256" key="3">
    <source>
        <dbReference type="ARBA" id="ARBA00023125"/>
    </source>
</evidence>
<organism evidence="7 8">
    <name type="scientific">Ricinus communis</name>
    <name type="common">Castor bean</name>
    <dbReference type="NCBI Taxonomy" id="3988"/>
    <lineage>
        <taxon>Eukaryota</taxon>
        <taxon>Viridiplantae</taxon>
        <taxon>Streptophyta</taxon>
        <taxon>Embryophyta</taxon>
        <taxon>Tracheophyta</taxon>
        <taxon>Spermatophyta</taxon>
        <taxon>Magnoliopsida</taxon>
        <taxon>eudicotyledons</taxon>
        <taxon>Gunneridae</taxon>
        <taxon>Pentapetalae</taxon>
        <taxon>rosids</taxon>
        <taxon>fabids</taxon>
        <taxon>Malpighiales</taxon>
        <taxon>Euphorbiaceae</taxon>
        <taxon>Acalyphoideae</taxon>
        <taxon>Acalypheae</taxon>
        <taxon>Ricinus</taxon>
    </lineage>
</organism>
<evidence type="ECO:0000256" key="4">
    <source>
        <dbReference type="ARBA" id="ARBA00023163"/>
    </source>
</evidence>
<dbReference type="PANTHER" id="PTHR31541:SF57">
    <property type="entry name" value="TF-B3 DOMAIN-CONTAINING PROTEIN"/>
    <property type="match status" value="1"/>
</dbReference>